<accession>A0A7J7J3H4</accession>
<keyword evidence="3 5" id="KW-1133">Transmembrane helix</keyword>
<dbReference type="InterPro" id="IPR045238">
    <property type="entry name" value="Tim23-like"/>
</dbReference>
<evidence type="ECO:0000313" key="6">
    <source>
        <dbReference type="EMBL" id="KAF6020675.1"/>
    </source>
</evidence>
<evidence type="ECO:0000256" key="5">
    <source>
        <dbReference type="SAM" id="Phobius"/>
    </source>
</evidence>
<evidence type="ECO:0000313" key="7">
    <source>
        <dbReference type="Proteomes" id="UP000593567"/>
    </source>
</evidence>
<keyword evidence="2 5" id="KW-0812">Transmembrane</keyword>
<dbReference type="Proteomes" id="UP000593567">
    <property type="component" value="Unassembled WGS sequence"/>
</dbReference>
<organism evidence="6 7">
    <name type="scientific">Bugula neritina</name>
    <name type="common">Brown bryozoan</name>
    <name type="synonym">Sertularia neritina</name>
    <dbReference type="NCBI Taxonomy" id="10212"/>
    <lineage>
        <taxon>Eukaryota</taxon>
        <taxon>Metazoa</taxon>
        <taxon>Spiralia</taxon>
        <taxon>Lophotrochozoa</taxon>
        <taxon>Bryozoa</taxon>
        <taxon>Gymnolaemata</taxon>
        <taxon>Cheilostomatida</taxon>
        <taxon>Flustrina</taxon>
        <taxon>Buguloidea</taxon>
        <taxon>Bugulidae</taxon>
        <taxon>Bugula</taxon>
    </lineage>
</organism>
<evidence type="ECO:0000256" key="4">
    <source>
        <dbReference type="ARBA" id="ARBA00023136"/>
    </source>
</evidence>
<dbReference type="AlphaFoldDB" id="A0A7J7J3H4"/>
<comment type="subcellular location">
    <subcellularLocation>
        <location evidence="1">Membrane</location>
        <topology evidence="1">Multi-pass membrane protein</topology>
    </subcellularLocation>
</comment>
<sequence>MLILMFMHRSCKQHGIEAYLKSYKRSPKLHKSLRVVVRRKTFTGTTSRDIMNMGKDPKDYSGLSGNTGMSSPYLDFNPAFVTPGADSDYLYPEWSSGASGRGRFELMFSTIGGFTAAGGFLGGMNGVYAGLQGTSTLSGSAKRTQMINFIAKRSASWAQMCGIVALMYSGIATILQKARGHDDELNTVASGTLSGMLFKSTAGSRGCLKGGAAGLGITALYVAVSSKDRLKTMFGK</sequence>
<keyword evidence="7" id="KW-1185">Reference proteome</keyword>
<dbReference type="OrthoDB" id="159299at2759"/>
<gene>
    <name evidence="6" type="ORF">EB796_021015</name>
</gene>
<dbReference type="EMBL" id="VXIV02003153">
    <property type="protein sequence ID" value="KAF6020675.1"/>
    <property type="molecule type" value="Genomic_DNA"/>
</dbReference>
<proteinExistence type="predicted"/>
<name>A0A7J7J3H4_BUGNE</name>
<feature type="transmembrane region" description="Helical" evidence="5">
    <location>
        <begin position="156"/>
        <end position="175"/>
    </location>
</feature>
<reference evidence="6" key="1">
    <citation type="submission" date="2020-06" db="EMBL/GenBank/DDBJ databases">
        <title>Draft genome of Bugula neritina, a colonial animal packing powerful symbionts and potential medicines.</title>
        <authorList>
            <person name="Rayko M."/>
        </authorList>
    </citation>
    <scope>NUCLEOTIDE SEQUENCE [LARGE SCALE GENOMIC DNA]</scope>
    <source>
        <strain evidence="6">Kwan_BN1</strain>
    </source>
</reference>
<comment type="caution">
    <text evidence="6">The sequence shown here is derived from an EMBL/GenBank/DDBJ whole genome shotgun (WGS) entry which is preliminary data.</text>
</comment>
<protein>
    <submittedName>
        <fullName evidence="6">TIMM23</fullName>
    </submittedName>
</protein>
<keyword evidence="4 5" id="KW-0472">Membrane</keyword>
<dbReference type="Pfam" id="PF02466">
    <property type="entry name" value="Tim17"/>
    <property type="match status" value="1"/>
</dbReference>
<dbReference type="GO" id="GO:0008320">
    <property type="term" value="F:protein transmembrane transporter activity"/>
    <property type="evidence" value="ECO:0007669"/>
    <property type="project" value="TreeGrafter"/>
</dbReference>
<evidence type="ECO:0000256" key="2">
    <source>
        <dbReference type="ARBA" id="ARBA00022692"/>
    </source>
</evidence>
<evidence type="ECO:0000256" key="3">
    <source>
        <dbReference type="ARBA" id="ARBA00022989"/>
    </source>
</evidence>
<dbReference type="PANTHER" id="PTHR15371">
    <property type="entry name" value="TIM23"/>
    <property type="match status" value="1"/>
</dbReference>
<dbReference type="GO" id="GO:0005744">
    <property type="term" value="C:TIM23 mitochondrial import inner membrane translocase complex"/>
    <property type="evidence" value="ECO:0007669"/>
    <property type="project" value="TreeGrafter"/>
</dbReference>
<evidence type="ECO:0000256" key="1">
    <source>
        <dbReference type="ARBA" id="ARBA00004141"/>
    </source>
</evidence>
<dbReference type="PANTHER" id="PTHR15371:SF0">
    <property type="entry name" value="SD19278P"/>
    <property type="match status" value="1"/>
</dbReference>
<feature type="transmembrane region" description="Helical" evidence="5">
    <location>
        <begin position="106"/>
        <end position="128"/>
    </location>
</feature>
<dbReference type="GO" id="GO:0030150">
    <property type="term" value="P:protein import into mitochondrial matrix"/>
    <property type="evidence" value="ECO:0007669"/>
    <property type="project" value="TreeGrafter"/>
</dbReference>